<evidence type="ECO:0000256" key="6">
    <source>
        <dbReference type="ARBA" id="ARBA00023002"/>
    </source>
</evidence>
<dbReference type="CDD" id="cd11065">
    <property type="entry name" value="CYP64-like"/>
    <property type="match status" value="1"/>
</dbReference>
<comment type="cofactor">
    <cofactor evidence="1 9">
        <name>heme</name>
        <dbReference type="ChEBI" id="CHEBI:30413"/>
    </cofactor>
</comment>
<evidence type="ECO:0000313" key="11">
    <source>
        <dbReference type="EMBL" id="KAJ7192805.1"/>
    </source>
</evidence>
<dbReference type="PROSITE" id="PS00086">
    <property type="entry name" value="CYTOCHROME_P450"/>
    <property type="match status" value="1"/>
</dbReference>
<dbReference type="InterPro" id="IPR017972">
    <property type="entry name" value="Cyt_P450_CS"/>
</dbReference>
<evidence type="ECO:0000256" key="3">
    <source>
        <dbReference type="ARBA" id="ARBA00010617"/>
    </source>
</evidence>
<comment type="similarity">
    <text evidence="3 10">Belongs to the cytochrome P450 family.</text>
</comment>
<keyword evidence="7 9" id="KW-0408">Iron</keyword>
<evidence type="ECO:0000256" key="9">
    <source>
        <dbReference type="PIRSR" id="PIRSR602401-1"/>
    </source>
</evidence>
<evidence type="ECO:0000256" key="7">
    <source>
        <dbReference type="ARBA" id="ARBA00023004"/>
    </source>
</evidence>
<keyword evidence="4 9" id="KW-0349">Heme</keyword>
<evidence type="ECO:0000256" key="5">
    <source>
        <dbReference type="ARBA" id="ARBA00022723"/>
    </source>
</evidence>
<gene>
    <name evidence="11" type="ORF">GGX14DRAFT_537698</name>
</gene>
<evidence type="ECO:0000256" key="1">
    <source>
        <dbReference type="ARBA" id="ARBA00001971"/>
    </source>
</evidence>
<evidence type="ECO:0000256" key="4">
    <source>
        <dbReference type="ARBA" id="ARBA00022617"/>
    </source>
</evidence>
<dbReference type="Gene3D" id="1.10.630.10">
    <property type="entry name" value="Cytochrome P450"/>
    <property type="match status" value="1"/>
</dbReference>
<protein>
    <submittedName>
        <fullName evidence="11">Cytochrome P450</fullName>
    </submittedName>
</protein>
<keyword evidence="8 10" id="KW-0503">Monooxygenase</keyword>
<dbReference type="PRINTS" id="PR00463">
    <property type="entry name" value="EP450I"/>
</dbReference>
<evidence type="ECO:0000313" key="12">
    <source>
        <dbReference type="Proteomes" id="UP001219525"/>
    </source>
</evidence>
<evidence type="ECO:0000256" key="10">
    <source>
        <dbReference type="RuleBase" id="RU000461"/>
    </source>
</evidence>
<reference evidence="11" key="1">
    <citation type="submission" date="2023-03" db="EMBL/GenBank/DDBJ databases">
        <title>Massive genome expansion in bonnet fungi (Mycena s.s.) driven by repeated elements and novel gene families across ecological guilds.</title>
        <authorList>
            <consortium name="Lawrence Berkeley National Laboratory"/>
            <person name="Harder C.B."/>
            <person name="Miyauchi S."/>
            <person name="Viragh M."/>
            <person name="Kuo A."/>
            <person name="Thoen E."/>
            <person name="Andreopoulos B."/>
            <person name="Lu D."/>
            <person name="Skrede I."/>
            <person name="Drula E."/>
            <person name="Henrissat B."/>
            <person name="Morin E."/>
            <person name="Kohler A."/>
            <person name="Barry K."/>
            <person name="LaButti K."/>
            <person name="Morin E."/>
            <person name="Salamov A."/>
            <person name="Lipzen A."/>
            <person name="Mereny Z."/>
            <person name="Hegedus B."/>
            <person name="Baldrian P."/>
            <person name="Stursova M."/>
            <person name="Weitz H."/>
            <person name="Taylor A."/>
            <person name="Grigoriev I.V."/>
            <person name="Nagy L.G."/>
            <person name="Martin F."/>
            <person name="Kauserud H."/>
        </authorList>
    </citation>
    <scope>NUCLEOTIDE SEQUENCE</scope>
    <source>
        <strain evidence="11">9144</strain>
    </source>
</reference>
<dbReference type="GO" id="GO:0020037">
    <property type="term" value="F:heme binding"/>
    <property type="evidence" value="ECO:0007669"/>
    <property type="project" value="InterPro"/>
</dbReference>
<dbReference type="PANTHER" id="PTHR46300">
    <property type="entry name" value="P450, PUTATIVE (EUROFUNG)-RELATED-RELATED"/>
    <property type="match status" value="1"/>
</dbReference>
<organism evidence="11 12">
    <name type="scientific">Mycena pura</name>
    <dbReference type="NCBI Taxonomy" id="153505"/>
    <lineage>
        <taxon>Eukaryota</taxon>
        <taxon>Fungi</taxon>
        <taxon>Dikarya</taxon>
        <taxon>Basidiomycota</taxon>
        <taxon>Agaricomycotina</taxon>
        <taxon>Agaricomycetes</taxon>
        <taxon>Agaricomycetidae</taxon>
        <taxon>Agaricales</taxon>
        <taxon>Marasmiineae</taxon>
        <taxon>Mycenaceae</taxon>
        <taxon>Mycena</taxon>
    </lineage>
</organism>
<dbReference type="InterPro" id="IPR001128">
    <property type="entry name" value="Cyt_P450"/>
</dbReference>
<dbReference type="InterPro" id="IPR036396">
    <property type="entry name" value="Cyt_P450_sf"/>
</dbReference>
<keyword evidence="12" id="KW-1185">Reference proteome</keyword>
<sequence>MALSWIDLTLAACGAMLIYKLATRRHKPPPPPGPRRLPLLGNLLDVPSTKPWIKFAEWGDLYGDISSISILGQQITILNSASVAVELLDKKGSIYSDRPFVAMAGELVGWKNMLGLMPYGDRFRSYRRLAHTLFGSQTIMRSFQPLEEMETHRFLKRLLFTPENLQSHIEKTAGTIILRISHGYQVEEGEDEFVSLATTVMEEFSQASAPGGFVVNSIPSLRHLPPWVPGTGFQALAKVYKGNLARMVDVPFAWVKQQLAAGTAQQSILSHLLEGKDLTENQEFDAKWLAASLYAGTYHVSAIYAFFKAMVLYPEVMAKAQREIDSIVGHNRLPGFADKQDLPYTSSLVLEVHRWHSAGPTGIPHRLTEDDIHDGWFLPKGSIVIANIWKMTHDPRVYTNPMVFDPERFIAKEGKEPEMDPSNLVFGFGRRICPGNKSSWCQVLAEASVWIIVATTLAAFNISRDPNGAEIDVDQTSGTVSLPTPFECSIKPRSVKASELIQADV</sequence>
<dbReference type="AlphaFoldDB" id="A0AAD6UQS2"/>
<dbReference type="Pfam" id="PF00067">
    <property type="entry name" value="p450"/>
    <property type="match status" value="1"/>
</dbReference>
<dbReference type="GO" id="GO:0005506">
    <property type="term" value="F:iron ion binding"/>
    <property type="evidence" value="ECO:0007669"/>
    <property type="project" value="InterPro"/>
</dbReference>
<name>A0AAD6UQS2_9AGAR</name>
<comment type="pathway">
    <text evidence="2">Secondary metabolite biosynthesis.</text>
</comment>
<dbReference type="EMBL" id="JARJCW010000115">
    <property type="protein sequence ID" value="KAJ7192805.1"/>
    <property type="molecule type" value="Genomic_DNA"/>
</dbReference>
<dbReference type="InterPro" id="IPR050364">
    <property type="entry name" value="Cytochrome_P450_fung"/>
</dbReference>
<comment type="caution">
    <text evidence="11">The sequence shown here is derived from an EMBL/GenBank/DDBJ whole genome shotgun (WGS) entry which is preliminary data.</text>
</comment>
<proteinExistence type="inferred from homology"/>
<dbReference type="Proteomes" id="UP001219525">
    <property type="component" value="Unassembled WGS sequence"/>
</dbReference>
<dbReference type="GO" id="GO:0016705">
    <property type="term" value="F:oxidoreductase activity, acting on paired donors, with incorporation or reduction of molecular oxygen"/>
    <property type="evidence" value="ECO:0007669"/>
    <property type="project" value="InterPro"/>
</dbReference>
<keyword evidence="5 9" id="KW-0479">Metal-binding</keyword>
<keyword evidence="6 10" id="KW-0560">Oxidoreductase</keyword>
<dbReference type="InterPro" id="IPR002401">
    <property type="entry name" value="Cyt_P450_E_grp-I"/>
</dbReference>
<feature type="binding site" description="axial binding residue" evidence="9">
    <location>
        <position position="433"/>
    </location>
    <ligand>
        <name>heme</name>
        <dbReference type="ChEBI" id="CHEBI:30413"/>
    </ligand>
    <ligandPart>
        <name>Fe</name>
        <dbReference type="ChEBI" id="CHEBI:18248"/>
    </ligandPart>
</feature>
<evidence type="ECO:0000256" key="2">
    <source>
        <dbReference type="ARBA" id="ARBA00005179"/>
    </source>
</evidence>
<dbReference type="GO" id="GO:0004497">
    <property type="term" value="F:monooxygenase activity"/>
    <property type="evidence" value="ECO:0007669"/>
    <property type="project" value="UniProtKB-KW"/>
</dbReference>
<dbReference type="PANTHER" id="PTHR46300:SF7">
    <property type="entry name" value="P450, PUTATIVE (EUROFUNG)-RELATED"/>
    <property type="match status" value="1"/>
</dbReference>
<evidence type="ECO:0000256" key="8">
    <source>
        <dbReference type="ARBA" id="ARBA00023033"/>
    </source>
</evidence>
<accession>A0AAD6UQS2</accession>
<dbReference type="SUPFAM" id="SSF48264">
    <property type="entry name" value="Cytochrome P450"/>
    <property type="match status" value="1"/>
</dbReference>